<dbReference type="OMA" id="FRNEQRW"/>
<dbReference type="CDD" id="cd14733">
    <property type="entry name" value="BACK"/>
    <property type="match status" value="1"/>
</dbReference>
<organism evidence="3 4">
    <name type="scientific">Klebsormidium nitens</name>
    <name type="common">Green alga</name>
    <name type="synonym">Ulothrix nitens</name>
    <dbReference type="NCBI Taxonomy" id="105231"/>
    <lineage>
        <taxon>Eukaryota</taxon>
        <taxon>Viridiplantae</taxon>
        <taxon>Streptophyta</taxon>
        <taxon>Klebsormidiophyceae</taxon>
        <taxon>Klebsormidiales</taxon>
        <taxon>Klebsormidiaceae</taxon>
        <taxon>Klebsormidium</taxon>
    </lineage>
</organism>
<dbReference type="GO" id="GO:0043161">
    <property type="term" value="P:proteasome-mediated ubiquitin-dependent protein catabolic process"/>
    <property type="evidence" value="ECO:0000318"/>
    <property type="project" value="GO_Central"/>
</dbReference>
<feature type="domain" description="BTB" evidence="2">
    <location>
        <begin position="69"/>
        <end position="161"/>
    </location>
</feature>
<dbReference type="GO" id="GO:0030162">
    <property type="term" value="P:regulation of proteolysis"/>
    <property type="evidence" value="ECO:0000318"/>
    <property type="project" value="GO_Central"/>
</dbReference>
<dbReference type="Proteomes" id="UP000054558">
    <property type="component" value="Unassembled WGS sequence"/>
</dbReference>
<dbReference type="GO" id="GO:0031625">
    <property type="term" value="F:ubiquitin protein ligase binding"/>
    <property type="evidence" value="ECO:0000318"/>
    <property type="project" value="GO_Central"/>
</dbReference>
<dbReference type="AlphaFoldDB" id="A0A1Y1I1G6"/>
<evidence type="ECO:0000259" key="2">
    <source>
        <dbReference type="PROSITE" id="PS50097"/>
    </source>
</evidence>
<dbReference type="Pfam" id="PF00651">
    <property type="entry name" value="BTB"/>
    <property type="match status" value="1"/>
</dbReference>
<name>A0A1Y1I1G6_KLENI</name>
<dbReference type="InterPro" id="IPR000210">
    <property type="entry name" value="BTB/POZ_dom"/>
</dbReference>
<proteinExistence type="predicted"/>
<sequence>MIWSGPRSVMFKTYEGKRVHPLDGCSSIGLEDGDRLFVYQCEQFVTAPTKGVDSVGADLSRLLFSAHLSDVTLEVGPERERICAHRCILASRSPKFEGLFSGQFSESSAAEVKVGVGFQSREMHTSALASAYAHFKLPTQEAPVFKLLLSYLYTNKVDMPSTTAAVLALLVMADEYLCGALKKLCEEELLQRLSLENVCDLYCAGTLHGLQELVDISKRLIVSNFHDLPDEGLELLKQKPDLLLDVARSGIRPRKRARTSR</sequence>
<protein>
    <recommendedName>
        <fullName evidence="2">BTB domain-containing protein</fullName>
    </recommendedName>
</protein>
<dbReference type="STRING" id="105231.A0A1Y1I1G6"/>
<evidence type="ECO:0000256" key="1">
    <source>
        <dbReference type="ARBA" id="ARBA00004906"/>
    </source>
</evidence>
<reference evidence="3 4" key="1">
    <citation type="journal article" date="2014" name="Nat. Commun.">
        <title>Klebsormidium flaccidum genome reveals primary factors for plant terrestrial adaptation.</title>
        <authorList>
            <person name="Hori K."/>
            <person name="Maruyama F."/>
            <person name="Fujisawa T."/>
            <person name="Togashi T."/>
            <person name="Yamamoto N."/>
            <person name="Seo M."/>
            <person name="Sato S."/>
            <person name="Yamada T."/>
            <person name="Mori H."/>
            <person name="Tajima N."/>
            <person name="Moriyama T."/>
            <person name="Ikeuchi M."/>
            <person name="Watanabe M."/>
            <person name="Wada H."/>
            <person name="Kobayashi K."/>
            <person name="Saito M."/>
            <person name="Masuda T."/>
            <person name="Sasaki-Sekimoto Y."/>
            <person name="Mashiguchi K."/>
            <person name="Awai K."/>
            <person name="Shimojima M."/>
            <person name="Masuda S."/>
            <person name="Iwai M."/>
            <person name="Nobusawa T."/>
            <person name="Narise T."/>
            <person name="Kondo S."/>
            <person name="Saito H."/>
            <person name="Sato R."/>
            <person name="Murakawa M."/>
            <person name="Ihara Y."/>
            <person name="Oshima-Yamada Y."/>
            <person name="Ohtaka K."/>
            <person name="Satoh M."/>
            <person name="Sonobe K."/>
            <person name="Ishii M."/>
            <person name="Ohtani R."/>
            <person name="Kanamori-Sato M."/>
            <person name="Honoki R."/>
            <person name="Miyazaki D."/>
            <person name="Mochizuki H."/>
            <person name="Umetsu J."/>
            <person name="Higashi K."/>
            <person name="Shibata D."/>
            <person name="Kamiya Y."/>
            <person name="Sato N."/>
            <person name="Nakamura Y."/>
            <person name="Tabata S."/>
            <person name="Ida S."/>
            <person name="Kurokawa K."/>
            <person name="Ohta H."/>
        </authorList>
    </citation>
    <scope>NUCLEOTIDE SEQUENCE [LARGE SCALE GENOMIC DNA]</scope>
    <source>
        <strain evidence="3 4">NIES-2285</strain>
    </source>
</reference>
<keyword evidence="4" id="KW-1185">Reference proteome</keyword>
<dbReference type="EMBL" id="DF237111">
    <property type="protein sequence ID" value="GAQ83802.1"/>
    <property type="molecule type" value="Genomic_DNA"/>
</dbReference>
<dbReference type="SUPFAM" id="SSF54695">
    <property type="entry name" value="POZ domain"/>
    <property type="match status" value="1"/>
</dbReference>
<comment type="pathway">
    <text evidence="1">Protein modification; protein ubiquitination.</text>
</comment>
<accession>A0A1Y1I1G6</accession>
<evidence type="ECO:0000313" key="4">
    <source>
        <dbReference type="Proteomes" id="UP000054558"/>
    </source>
</evidence>
<gene>
    <name evidence="3" type="ORF">KFL_001620220</name>
</gene>
<dbReference type="GO" id="GO:0005737">
    <property type="term" value="C:cytoplasm"/>
    <property type="evidence" value="ECO:0000318"/>
    <property type="project" value="GO_Central"/>
</dbReference>
<evidence type="ECO:0000313" key="3">
    <source>
        <dbReference type="EMBL" id="GAQ83802.1"/>
    </source>
</evidence>
<dbReference type="InterPro" id="IPR011333">
    <property type="entry name" value="SKP1/BTB/POZ_sf"/>
</dbReference>
<dbReference type="OrthoDB" id="413675at2759"/>
<dbReference type="PANTHER" id="PTHR24413">
    <property type="entry name" value="SPECKLE-TYPE POZ PROTEIN"/>
    <property type="match status" value="1"/>
</dbReference>
<dbReference type="Gene3D" id="3.30.710.10">
    <property type="entry name" value="Potassium Channel Kv1.1, Chain A"/>
    <property type="match status" value="1"/>
</dbReference>
<dbReference type="SMART" id="SM00225">
    <property type="entry name" value="BTB"/>
    <property type="match status" value="1"/>
</dbReference>
<dbReference type="PROSITE" id="PS50097">
    <property type="entry name" value="BTB"/>
    <property type="match status" value="1"/>
</dbReference>